<sequence>MYIEIEGKTYYISIRDSEKKVTVIGQKDGTVQLAVAAQLSEGELITYLKSTSFQKSIKSEQPSKLEAAATIAMFDTTFTLIIQKELLTPYIAGKSLYTNLNPKSKAAQNSLLEQILMQELKQQIGFWEEKLGVLIDNINIRKLKTNFHTVCSNSSRLTFDKNLIYRSREFLAYLCAVAVFDYIQMEESIREQLANQYIKDWKHHQKVFLYELTQHVNR</sequence>
<dbReference type="AlphaFoldDB" id="A0A4V3DE54"/>
<evidence type="ECO:0000313" key="3">
    <source>
        <dbReference type="Proteomes" id="UP000295292"/>
    </source>
</evidence>
<reference evidence="2 3" key="1">
    <citation type="submission" date="2019-03" db="EMBL/GenBank/DDBJ databases">
        <title>Genomic Encyclopedia of Archaeal and Bacterial Type Strains, Phase II (KMG-II): from individual species to whole genera.</title>
        <authorList>
            <person name="Goeker M."/>
        </authorList>
    </citation>
    <scope>NUCLEOTIDE SEQUENCE [LARGE SCALE GENOMIC DNA]</scope>
    <source>
        <strain evidence="2 3">DSM 28353</strain>
    </source>
</reference>
<dbReference type="RefSeq" id="WP_133583619.1">
    <property type="nucleotide sequence ID" value="NZ_SNYV01000011.1"/>
</dbReference>
<accession>A0A4V3DE54</accession>
<organism evidence="2 3">
    <name type="scientific">Sphingobacterium yanglingense</name>
    <dbReference type="NCBI Taxonomy" id="1437280"/>
    <lineage>
        <taxon>Bacteria</taxon>
        <taxon>Pseudomonadati</taxon>
        <taxon>Bacteroidota</taxon>
        <taxon>Sphingobacteriia</taxon>
        <taxon>Sphingobacteriales</taxon>
        <taxon>Sphingobacteriaceae</taxon>
        <taxon>Sphingobacterium</taxon>
    </lineage>
</organism>
<dbReference type="EMBL" id="SNYV01000011">
    <property type="protein sequence ID" value="TDQ79859.1"/>
    <property type="molecule type" value="Genomic_DNA"/>
</dbReference>
<evidence type="ECO:0000259" key="1">
    <source>
        <dbReference type="Pfam" id="PF01863"/>
    </source>
</evidence>
<comment type="caution">
    <text evidence="2">The sequence shown here is derived from an EMBL/GenBank/DDBJ whole genome shotgun (WGS) entry which is preliminary data.</text>
</comment>
<proteinExistence type="predicted"/>
<keyword evidence="3" id="KW-1185">Reference proteome</keyword>
<evidence type="ECO:0000313" key="2">
    <source>
        <dbReference type="EMBL" id="TDQ79859.1"/>
    </source>
</evidence>
<dbReference type="OrthoDB" id="704634at2"/>
<gene>
    <name evidence="2" type="ORF">CLV99_1309</name>
</gene>
<dbReference type="InterPro" id="IPR002725">
    <property type="entry name" value="YgjP-like_metallopeptidase"/>
</dbReference>
<feature type="domain" description="YgjP-like metallopeptidase" evidence="1">
    <location>
        <begin position="52"/>
        <end position="175"/>
    </location>
</feature>
<dbReference type="Proteomes" id="UP000295292">
    <property type="component" value="Unassembled WGS sequence"/>
</dbReference>
<dbReference type="Pfam" id="PF01863">
    <property type="entry name" value="YgjP-like"/>
    <property type="match status" value="1"/>
</dbReference>
<dbReference type="GO" id="GO:0016787">
    <property type="term" value="F:hydrolase activity"/>
    <property type="evidence" value="ECO:0007669"/>
    <property type="project" value="UniProtKB-KW"/>
</dbReference>
<keyword evidence="2" id="KW-0378">Hydrolase</keyword>
<name>A0A4V3DE54_9SPHI</name>
<protein>
    <submittedName>
        <fullName evidence="2">Putative metal-dependent hydrolase</fullName>
    </submittedName>
</protein>